<evidence type="ECO:0000313" key="2">
    <source>
        <dbReference type="Proteomes" id="UP001183610"/>
    </source>
</evidence>
<gene>
    <name evidence="1" type="ORF">RM698_08860</name>
</gene>
<dbReference type="Proteomes" id="UP001183610">
    <property type="component" value="Unassembled WGS sequence"/>
</dbReference>
<organism evidence="1 2">
    <name type="scientific">Streptomyces evansiae</name>
    <dbReference type="NCBI Taxonomy" id="3075535"/>
    <lineage>
        <taxon>Bacteria</taxon>
        <taxon>Bacillati</taxon>
        <taxon>Actinomycetota</taxon>
        <taxon>Actinomycetes</taxon>
        <taxon>Kitasatosporales</taxon>
        <taxon>Streptomycetaceae</taxon>
        <taxon>Streptomyces</taxon>
    </lineage>
</organism>
<name>A0ABU2QXJ9_9ACTN</name>
<comment type="caution">
    <text evidence="1">The sequence shown here is derived from an EMBL/GenBank/DDBJ whole genome shotgun (WGS) entry which is preliminary data.</text>
</comment>
<evidence type="ECO:0008006" key="3">
    <source>
        <dbReference type="Google" id="ProtNLM"/>
    </source>
</evidence>
<accession>A0ABU2QXJ9</accession>
<protein>
    <recommendedName>
        <fullName evidence="3">ABM domain-containing protein</fullName>
    </recommendedName>
</protein>
<evidence type="ECO:0000313" key="1">
    <source>
        <dbReference type="EMBL" id="MDT0409163.1"/>
    </source>
</evidence>
<dbReference type="EMBL" id="JAVRET010000015">
    <property type="protein sequence ID" value="MDT0409163.1"/>
    <property type="molecule type" value="Genomic_DNA"/>
</dbReference>
<reference evidence="2" key="1">
    <citation type="submission" date="2023-07" db="EMBL/GenBank/DDBJ databases">
        <title>30 novel species of actinomycetes from the DSMZ collection.</title>
        <authorList>
            <person name="Nouioui I."/>
        </authorList>
    </citation>
    <scope>NUCLEOTIDE SEQUENCE [LARGE SCALE GENOMIC DNA]</scope>
    <source>
        <strain evidence="2">DSM 41979</strain>
    </source>
</reference>
<proteinExistence type="predicted"/>
<sequence length="93" mass="10423">MTVTTLMWEARAREGRGPDLLAWTRAQPLPATPLRRETFTAAQDRVLVLTWWEGESDAGHPELAEPPEDLVTRAVHRWRFASAGVEGDARTDA</sequence>
<keyword evidence="2" id="KW-1185">Reference proteome</keyword>